<accession>A0A1E4TK26</accession>
<keyword evidence="3" id="KW-0813">Transport</keyword>
<dbReference type="FunFam" id="1.20.1280.290:FF:000012">
    <property type="entry name" value="Vacuolar membrane PQ loop repeat protein"/>
    <property type="match status" value="1"/>
</dbReference>
<evidence type="ECO:0000256" key="1">
    <source>
        <dbReference type="ARBA" id="ARBA00004116"/>
    </source>
</evidence>
<evidence type="ECO:0000256" key="6">
    <source>
        <dbReference type="ARBA" id="ARBA00022737"/>
    </source>
</evidence>
<proteinExistence type="inferred from homology"/>
<evidence type="ECO:0000256" key="4">
    <source>
        <dbReference type="ARBA" id="ARBA00022554"/>
    </source>
</evidence>
<dbReference type="FunFam" id="1.20.1280.290:FF:000011">
    <property type="entry name" value="PQ loop repeat protein"/>
    <property type="match status" value="1"/>
</dbReference>
<dbReference type="SMART" id="SM00679">
    <property type="entry name" value="CTNS"/>
    <property type="match status" value="2"/>
</dbReference>
<sequence>MAPPPAVVLDAHAVSGITGSISILCWIIVFSPQLYENFRRKSAKGLSITFVVLWLLGDVFNVMGSILQKLLPTMIILAIYYTLADIILLAQALMYNASTNRVDPGHLNPATPLLQHLQADGIPTELDISNVEETIETVLSNTSNYGAVEDEADRSAKPSTTRMILSNSAIVLLVIVAGTLGWFISTAFSSGNDDSGGDDDGSDHLAMNFLGQVFGWLCAVLYLGSRVPQILLNYRRKSCDGIAFLFFLFACIGNLMYVISILVYDISPTYLLVNASWLVGSFGTLLLDFVIFVQFWIYGDDSSNDYDD</sequence>
<keyword evidence="8 10" id="KW-0472">Membrane</keyword>
<feature type="transmembrane region" description="Helical" evidence="10">
    <location>
        <begin position="12"/>
        <end position="34"/>
    </location>
</feature>
<dbReference type="GO" id="GO:0005773">
    <property type="term" value="C:vacuole"/>
    <property type="evidence" value="ECO:0007669"/>
    <property type="project" value="UniProtKB-SubCell"/>
</dbReference>
<feature type="transmembrane region" description="Helical" evidence="10">
    <location>
        <begin position="73"/>
        <end position="95"/>
    </location>
</feature>
<keyword evidence="4" id="KW-0926">Vacuole</keyword>
<keyword evidence="12" id="KW-1185">Reference proteome</keyword>
<dbReference type="GO" id="GO:0012505">
    <property type="term" value="C:endomembrane system"/>
    <property type="evidence" value="ECO:0007669"/>
    <property type="project" value="UniProtKB-SubCell"/>
</dbReference>
<dbReference type="InterPro" id="IPR006603">
    <property type="entry name" value="PQ-loop_rpt"/>
</dbReference>
<name>A0A1E4TK26_9ASCO</name>
<dbReference type="PANTHER" id="PTHR16201:SF35">
    <property type="entry name" value="VACUOLAR AMINO ACID TRANSPORTER YPQ1-RELATED"/>
    <property type="match status" value="1"/>
</dbReference>
<gene>
    <name evidence="11" type="ORF">CANCADRAFT_14737</name>
</gene>
<dbReference type="Pfam" id="PF04193">
    <property type="entry name" value="PQ-loop"/>
    <property type="match status" value="2"/>
</dbReference>
<evidence type="ECO:0000256" key="10">
    <source>
        <dbReference type="SAM" id="Phobius"/>
    </source>
</evidence>
<dbReference type="GO" id="GO:0098588">
    <property type="term" value="C:bounding membrane of organelle"/>
    <property type="evidence" value="ECO:0007669"/>
    <property type="project" value="UniProtKB-ARBA"/>
</dbReference>
<feature type="transmembrane region" description="Helical" evidence="10">
    <location>
        <begin position="276"/>
        <end position="298"/>
    </location>
</feature>
<dbReference type="GO" id="GO:0034488">
    <property type="term" value="P:basic amino acid transmembrane export from vacuole"/>
    <property type="evidence" value="ECO:0007669"/>
    <property type="project" value="UniProtKB-ARBA"/>
</dbReference>
<dbReference type="AlphaFoldDB" id="A0A1E4TK26"/>
<reference evidence="12" key="1">
    <citation type="submission" date="2016-02" db="EMBL/GenBank/DDBJ databases">
        <title>Comparative genomics of biotechnologically important yeasts.</title>
        <authorList>
            <consortium name="DOE Joint Genome Institute"/>
            <person name="Riley R."/>
            <person name="Haridas S."/>
            <person name="Wolfe K.H."/>
            <person name="Lopes M.R."/>
            <person name="Hittinger C.T."/>
            <person name="Goker M."/>
            <person name="Salamov A."/>
            <person name="Wisecaver J."/>
            <person name="Long T.M."/>
            <person name="Aerts A.L."/>
            <person name="Barry K."/>
            <person name="Choi C."/>
            <person name="Clum A."/>
            <person name="Coughlan A.Y."/>
            <person name="Deshpande S."/>
            <person name="Douglass A.P."/>
            <person name="Hanson S.J."/>
            <person name="Klenk H.-P."/>
            <person name="Labutti K."/>
            <person name="Lapidus A."/>
            <person name="Lindquist E."/>
            <person name="Lipzen A."/>
            <person name="Meier-Kolthoff J.P."/>
            <person name="Ohm R.A."/>
            <person name="Otillar R.P."/>
            <person name="Pangilinan J."/>
            <person name="Peng Y."/>
            <person name="Rokas A."/>
            <person name="Rosa C.A."/>
            <person name="Scheuner C."/>
            <person name="Sibirny A.A."/>
            <person name="Slot J.C."/>
            <person name="Stielow J.B."/>
            <person name="Sun H."/>
            <person name="Kurtzman C.P."/>
            <person name="Blackwell M."/>
            <person name="Jeffries T.W."/>
            <person name="Grigoriev I.V."/>
        </authorList>
    </citation>
    <scope>NUCLEOTIDE SEQUENCE [LARGE SCALE GENOMIC DNA]</scope>
    <source>
        <strain evidence="12">NRRL Y-17796</strain>
    </source>
</reference>
<keyword evidence="6" id="KW-0677">Repeat</keyword>
<feature type="non-terminal residue" evidence="11">
    <location>
        <position position="308"/>
    </location>
</feature>
<dbReference type="Gene3D" id="1.20.1280.290">
    <property type="match status" value="2"/>
</dbReference>
<dbReference type="GO" id="GO:0034490">
    <property type="term" value="P:basic amino acid transmembrane import into vacuole"/>
    <property type="evidence" value="ECO:0007669"/>
    <property type="project" value="UniProtKB-ARBA"/>
</dbReference>
<evidence type="ECO:0000256" key="2">
    <source>
        <dbReference type="ARBA" id="ARBA00004127"/>
    </source>
</evidence>
<keyword evidence="5 10" id="KW-0812">Transmembrane</keyword>
<organism evidence="11 12">
    <name type="scientific">Tortispora caseinolytica NRRL Y-17796</name>
    <dbReference type="NCBI Taxonomy" id="767744"/>
    <lineage>
        <taxon>Eukaryota</taxon>
        <taxon>Fungi</taxon>
        <taxon>Dikarya</taxon>
        <taxon>Ascomycota</taxon>
        <taxon>Saccharomycotina</taxon>
        <taxon>Trigonopsidomycetes</taxon>
        <taxon>Trigonopsidales</taxon>
        <taxon>Trigonopsidaceae</taxon>
        <taxon>Tortispora</taxon>
    </lineage>
</organism>
<evidence type="ECO:0000256" key="8">
    <source>
        <dbReference type="ARBA" id="ARBA00023136"/>
    </source>
</evidence>
<comment type="subcellular location">
    <subcellularLocation>
        <location evidence="2">Endomembrane system</location>
        <topology evidence="2">Multi-pass membrane protein</topology>
    </subcellularLocation>
    <subcellularLocation>
        <location evidence="1">Vacuole</location>
    </subcellularLocation>
</comment>
<evidence type="ECO:0000256" key="3">
    <source>
        <dbReference type="ARBA" id="ARBA00022448"/>
    </source>
</evidence>
<dbReference type="GO" id="GO:0015174">
    <property type="term" value="F:basic amino acid transmembrane transporter activity"/>
    <property type="evidence" value="ECO:0007669"/>
    <property type="project" value="UniProtKB-ARBA"/>
</dbReference>
<comment type="similarity">
    <text evidence="9">Belongs to the laat-1 family.</text>
</comment>
<evidence type="ECO:0000256" key="9">
    <source>
        <dbReference type="ARBA" id="ARBA00038039"/>
    </source>
</evidence>
<protein>
    <submittedName>
        <fullName evidence="11">Uncharacterized protein</fullName>
    </submittedName>
</protein>
<evidence type="ECO:0000256" key="7">
    <source>
        <dbReference type="ARBA" id="ARBA00022989"/>
    </source>
</evidence>
<feature type="transmembrane region" description="Helical" evidence="10">
    <location>
        <begin position="244"/>
        <end position="264"/>
    </location>
</feature>
<evidence type="ECO:0000313" key="12">
    <source>
        <dbReference type="Proteomes" id="UP000095023"/>
    </source>
</evidence>
<dbReference type="GO" id="GO:0015101">
    <property type="term" value="F:organic cation transmembrane transporter activity"/>
    <property type="evidence" value="ECO:0007669"/>
    <property type="project" value="UniProtKB-ARBA"/>
</dbReference>
<dbReference type="OrthoDB" id="8048523at2759"/>
<dbReference type="InterPro" id="IPR051415">
    <property type="entry name" value="LAAT-1"/>
</dbReference>
<feature type="transmembrane region" description="Helical" evidence="10">
    <location>
        <begin position="205"/>
        <end position="223"/>
    </location>
</feature>
<evidence type="ECO:0000313" key="11">
    <source>
        <dbReference type="EMBL" id="ODV92077.1"/>
    </source>
</evidence>
<keyword evidence="7 10" id="KW-1133">Transmembrane helix</keyword>
<evidence type="ECO:0000256" key="5">
    <source>
        <dbReference type="ARBA" id="ARBA00022692"/>
    </source>
</evidence>
<dbReference type="Proteomes" id="UP000095023">
    <property type="component" value="Unassembled WGS sequence"/>
</dbReference>
<dbReference type="EMBL" id="KV453841">
    <property type="protein sequence ID" value="ODV92077.1"/>
    <property type="molecule type" value="Genomic_DNA"/>
</dbReference>
<feature type="transmembrane region" description="Helical" evidence="10">
    <location>
        <begin position="46"/>
        <end position="67"/>
    </location>
</feature>
<dbReference type="PANTHER" id="PTHR16201">
    <property type="entry name" value="SEVEN TRANSMEMBRANE PROTEIN 1-RELATED"/>
    <property type="match status" value="1"/>
</dbReference>
<dbReference type="GO" id="GO:0015179">
    <property type="term" value="F:L-amino acid transmembrane transporter activity"/>
    <property type="evidence" value="ECO:0007669"/>
    <property type="project" value="UniProtKB-ARBA"/>
</dbReference>
<feature type="transmembrane region" description="Helical" evidence="10">
    <location>
        <begin position="164"/>
        <end position="185"/>
    </location>
</feature>